<gene>
    <name evidence="1" type="ORF">EPA99_03995</name>
</gene>
<dbReference type="AlphaFoldDB" id="A0A4Q1JWV6"/>
<comment type="caution">
    <text evidence="1">The sequence shown here is derived from an EMBL/GenBank/DDBJ whole genome shotgun (WGS) entry which is preliminary data.</text>
</comment>
<dbReference type="Proteomes" id="UP000289784">
    <property type="component" value="Unassembled WGS sequence"/>
</dbReference>
<dbReference type="EMBL" id="SAWZ01000002">
    <property type="protein sequence ID" value="RXR07095.1"/>
    <property type="molecule type" value="Genomic_DNA"/>
</dbReference>
<accession>A0A4Q1JWV6</accession>
<dbReference type="RefSeq" id="WP_129469906.1">
    <property type="nucleotide sequence ID" value="NZ_SAWZ01000002.1"/>
</dbReference>
<organism evidence="1 2">
    <name type="scientific">Pseudoxanthomonas composti</name>
    <dbReference type="NCBI Taxonomy" id="2137479"/>
    <lineage>
        <taxon>Bacteria</taxon>
        <taxon>Pseudomonadati</taxon>
        <taxon>Pseudomonadota</taxon>
        <taxon>Gammaproteobacteria</taxon>
        <taxon>Lysobacterales</taxon>
        <taxon>Lysobacteraceae</taxon>
        <taxon>Pseudoxanthomonas</taxon>
    </lineage>
</organism>
<dbReference type="OrthoDB" id="5959054at2"/>
<dbReference type="InterPro" id="IPR002060">
    <property type="entry name" value="Squ/phyt_synthse"/>
</dbReference>
<sequence length="231" mass="25668">MSDSAGLDNFIGKWRTRWPEWQVAETFIPATQRQAVVAWFALLQEFEDIMNVDGDPLPADAKLGWWAQELRDWSQQRSRHPLGRVLEPLKAPWAELAEALPVVQLIRRQPGSLDDAMAQFAPFARVVAKVEAALFDAAAPDAHGHQALAAQWLASRAEAAGAAAAPVGMELPAWRALLLKAWPPAPGLSRPRRLWLRLARLRLKRELAGERPVAKPLALLWHSWRGASGGR</sequence>
<keyword evidence="2" id="KW-1185">Reference proteome</keyword>
<dbReference type="Gene3D" id="1.10.600.10">
    <property type="entry name" value="Farnesyl Diphosphate Synthase"/>
    <property type="match status" value="1"/>
</dbReference>
<evidence type="ECO:0000313" key="1">
    <source>
        <dbReference type="EMBL" id="RXR07095.1"/>
    </source>
</evidence>
<dbReference type="Pfam" id="PF00494">
    <property type="entry name" value="SQS_PSY"/>
    <property type="match status" value="1"/>
</dbReference>
<reference evidence="1 2" key="1">
    <citation type="submission" date="2019-01" db="EMBL/GenBank/DDBJ databases">
        <title>Pseudoxanthomonas composti sp. nov., isolated from compost.</title>
        <authorList>
            <person name="Yang G."/>
        </authorList>
    </citation>
    <scope>NUCLEOTIDE SEQUENCE [LARGE SCALE GENOMIC DNA]</scope>
    <source>
        <strain evidence="1 2">GSS15</strain>
    </source>
</reference>
<name>A0A4Q1JWV6_9GAMM</name>
<proteinExistence type="predicted"/>
<protein>
    <submittedName>
        <fullName evidence="1">Phytoene/squalene synthase family protein</fullName>
    </submittedName>
</protein>
<evidence type="ECO:0000313" key="2">
    <source>
        <dbReference type="Proteomes" id="UP000289784"/>
    </source>
</evidence>
<dbReference type="InterPro" id="IPR008949">
    <property type="entry name" value="Isoprenoid_synthase_dom_sf"/>
</dbReference>